<dbReference type="PANTHER" id="PTHR43685">
    <property type="entry name" value="GLYCOSYLTRANSFERASE"/>
    <property type="match status" value="1"/>
</dbReference>
<dbReference type="PANTHER" id="PTHR43685:SF3">
    <property type="entry name" value="SLR2126 PROTEIN"/>
    <property type="match status" value="1"/>
</dbReference>
<gene>
    <name evidence="2" type="ORF">S01H1_56756</name>
</gene>
<sequence>MVVPTCNRREVLARCLDALAAQTYPNYEIIVVDDCSTDDTPQFLASFADRHPRLPFRWFRNQSHAGANPSRNRGIRESQGSLVAFLDNDCIAQPDWLEQLLSGFSSEKVAAVTGLVEDPPPTNIYELTYKGTHRIHRWGRARRLVAGNMCVRRALLLDYMLDEDRAPRVRSAEGTPDVSVSGRCDEEGLYLLLRAAGHEQRVVPEAVVLHEHHFTGQT</sequence>
<dbReference type="InterPro" id="IPR050834">
    <property type="entry name" value="Glycosyltransf_2"/>
</dbReference>
<proteinExistence type="predicted"/>
<dbReference type="InterPro" id="IPR029044">
    <property type="entry name" value="Nucleotide-diphossugar_trans"/>
</dbReference>
<evidence type="ECO:0000259" key="1">
    <source>
        <dbReference type="Pfam" id="PF00535"/>
    </source>
</evidence>
<feature type="non-terminal residue" evidence="2">
    <location>
        <position position="218"/>
    </location>
</feature>
<dbReference type="EMBL" id="BARS01036974">
    <property type="protein sequence ID" value="GAG21050.1"/>
    <property type="molecule type" value="Genomic_DNA"/>
</dbReference>
<feature type="domain" description="Glycosyltransferase 2-like" evidence="1">
    <location>
        <begin position="2"/>
        <end position="130"/>
    </location>
</feature>
<comment type="caution">
    <text evidence="2">The sequence shown here is derived from an EMBL/GenBank/DDBJ whole genome shotgun (WGS) entry which is preliminary data.</text>
</comment>
<name>X0VS54_9ZZZZ</name>
<dbReference type="InterPro" id="IPR001173">
    <property type="entry name" value="Glyco_trans_2-like"/>
</dbReference>
<organism evidence="2">
    <name type="scientific">marine sediment metagenome</name>
    <dbReference type="NCBI Taxonomy" id="412755"/>
    <lineage>
        <taxon>unclassified sequences</taxon>
        <taxon>metagenomes</taxon>
        <taxon>ecological metagenomes</taxon>
    </lineage>
</organism>
<reference evidence="2" key="1">
    <citation type="journal article" date="2014" name="Front. Microbiol.">
        <title>High frequency of phylogenetically diverse reductive dehalogenase-homologous genes in deep subseafloor sedimentary metagenomes.</title>
        <authorList>
            <person name="Kawai M."/>
            <person name="Futagami T."/>
            <person name="Toyoda A."/>
            <person name="Takaki Y."/>
            <person name="Nishi S."/>
            <person name="Hori S."/>
            <person name="Arai W."/>
            <person name="Tsubouchi T."/>
            <person name="Morono Y."/>
            <person name="Uchiyama I."/>
            <person name="Ito T."/>
            <person name="Fujiyama A."/>
            <person name="Inagaki F."/>
            <person name="Takami H."/>
        </authorList>
    </citation>
    <scope>NUCLEOTIDE SEQUENCE</scope>
    <source>
        <strain evidence="2">Expedition CK06-06</strain>
    </source>
</reference>
<dbReference type="Gene3D" id="3.90.550.10">
    <property type="entry name" value="Spore Coat Polysaccharide Biosynthesis Protein SpsA, Chain A"/>
    <property type="match status" value="1"/>
</dbReference>
<dbReference type="Pfam" id="PF00535">
    <property type="entry name" value="Glycos_transf_2"/>
    <property type="match status" value="1"/>
</dbReference>
<dbReference type="AlphaFoldDB" id="X0VS54"/>
<dbReference type="CDD" id="cd00761">
    <property type="entry name" value="Glyco_tranf_GTA_type"/>
    <property type="match status" value="1"/>
</dbReference>
<dbReference type="SUPFAM" id="SSF53448">
    <property type="entry name" value="Nucleotide-diphospho-sugar transferases"/>
    <property type="match status" value="1"/>
</dbReference>
<evidence type="ECO:0000313" key="2">
    <source>
        <dbReference type="EMBL" id="GAG21050.1"/>
    </source>
</evidence>
<protein>
    <recommendedName>
        <fullName evidence="1">Glycosyltransferase 2-like domain-containing protein</fullName>
    </recommendedName>
</protein>
<accession>X0VS54</accession>